<gene>
    <name evidence="1" type="ORF">FHR87_001538</name>
</gene>
<protein>
    <submittedName>
        <fullName evidence="1">Uncharacterized protein</fullName>
    </submittedName>
</protein>
<accession>A0A839T633</accession>
<keyword evidence="2" id="KW-1185">Reference proteome</keyword>
<proteinExistence type="predicted"/>
<reference evidence="1 2" key="1">
    <citation type="submission" date="2020-08" db="EMBL/GenBank/DDBJ databases">
        <title>Genomic Encyclopedia of Type Strains, Phase III (KMG-III): the genomes of soil and plant-associated and newly described type strains.</title>
        <authorList>
            <person name="Whitman W."/>
        </authorList>
    </citation>
    <scope>NUCLEOTIDE SEQUENCE [LARGE SCALE GENOMIC DNA]</scope>
    <source>
        <strain evidence="1 2">CECT 4462</strain>
    </source>
</reference>
<evidence type="ECO:0000313" key="2">
    <source>
        <dbReference type="Proteomes" id="UP000549250"/>
    </source>
</evidence>
<comment type="caution">
    <text evidence="1">The sequence shown here is derived from an EMBL/GenBank/DDBJ whole genome shotgun (WGS) entry which is preliminary data.</text>
</comment>
<evidence type="ECO:0000313" key="1">
    <source>
        <dbReference type="EMBL" id="MBB3103143.1"/>
    </source>
</evidence>
<sequence length="137" mass="15079">MRGADVRCVAFGEQFGQAAFGWRELEDFSELLCAQPIIQQGDQCQRFLEHPVELGLGTDWRDQQFAARAIGQVQPAGPLWPQAVRIKAGSALAESRACRRFCRSLSMKAGSVWLRSAAGLQNSTVLRLFTSHSGISL</sequence>
<dbReference type="Proteomes" id="UP000549250">
    <property type="component" value="Unassembled WGS sequence"/>
</dbReference>
<dbReference type="EMBL" id="JACHXI010000005">
    <property type="protein sequence ID" value="MBB3103143.1"/>
    <property type="molecule type" value="Genomic_DNA"/>
</dbReference>
<organism evidence="1 2">
    <name type="scientific">Azomonas macrocytogenes</name>
    <name type="common">Azotobacter macrocytogenes</name>
    <dbReference type="NCBI Taxonomy" id="69962"/>
    <lineage>
        <taxon>Bacteria</taxon>
        <taxon>Pseudomonadati</taxon>
        <taxon>Pseudomonadota</taxon>
        <taxon>Gammaproteobacteria</taxon>
        <taxon>Pseudomonadales</taxon>
        <taxon>Pseudomonadaceae</taxon>
        <taxon>Azomonas</taxon>
    </lineage>
</organism>
<name>A0A839T633_AZOMA</name>
<dbReference type="RefSeq" id="WP_246335828.1">
    <property type="nucleotide sequence ID" value="NZ_JACHXI010000005.1"/>
</dbReference>
<dbReference type="AlphaFoldDB" id="A0A839T633"/>